<evidence type="ECO:0000256" key="1">
    <source>
        <dbReference type="ARBA" id="ARBA00004123"/>
    </source>
</evidence>
<feature type="compositionally biased region" description="Basic residues" evidence="10">
    <location>
        <begin position="85"/>
        <end position="98"/>
    </location>
</feature>
<dbReference type="InterPro" id="IPR010402">
    <property type="entry name" value="CCT_domain"/>
</dbReference>
<feature type="region of interest" description="Disordered" evidence="10">
    <location>
        <begin position="63"/>
        <end position="142"/>
    </location>
</feature>
<dbReference type="InterPro" id="IPR052453">
    <property type="entry name" value="CONSTANS-like_ZF"/>
</dbReference>
<keyword evidence="3" id="KW-0479">Metal-binding</keyword>
<dbReference type="AlphaFoldDB" id="A0A2P5F9N1"/>
<keyword evidence="14" id="KW-1185">Reference proteome</keyword>
<dbReference type="PROSITE" id="PS50119">
    <property type="entry name" value="ZF_BBOX"/>
    <property type="match status" value="1"/>
</dbReference>
<evidence type="ECO:0000313" key="14">
    <source>
        <dbReference type="Proteomes" id="UP000237000"/>
    </source>
</evidence>
<evidence type="ECO:0000256" key="7">
    <source>
        <dbReference type="PROSITE-ProRule" id="PRU00024"/>
    </source>
</evidence>
<dbReference type="CDD" id="cd19821">
    <property type="entry name" value="Bbox1_BBX-like"/>
    <property type="match status" value="1"/>
</dbReference>
<organism evidence="13 14">
    <name type="scientific">Trema orientale</name>
    <name type="common">Charcoal tree</name>
    <name type="synonym">Celtis orientalis</name>
    <dbReference type="NCBI Taxonomy" id="63057"/>
    <lineage>
        <taxon>Eukaryota</taxon>
        <taxon>Viridiplantae</taxon>
        <taxon>Streptophyta</taxon>
        <taxon>Embryophyta</taxon>
        <taxon>Tracheophyta</taxon>
        <taxon>Spermatophyta</taxon>
        <taxon>Magnoliopsida</taxon>
        <taxon>eudicotyledons</taxon>
        <taxon>Gunneridae</taxon>
        <taxon>Pentapetalae</taxon>
        <taxon>rosids</taxon>
        <taxon>fabids</taxon>
        <taxon>Rosales</taxon>
        <taxon>Cannabaceae</taxon>
        <taxon>Trema</taxon>
    </lineage>
</organism>
<dbReference type="PANTHER" id="PTHR31874">
    <property type="entry name" value="CCT MOTIF FAMILY PROTEIN, EXPRESSED"/>
    <property type="match status" value="1"/>
</dbReference>
<feature type="domain" description="B box-type" evidence="11">
    <location>
        <begin position="14"/>
        <end position="61"/>
    </location>
</feature>
<dbReference type="InterPro" id="IPR049808">
    <property type="entry name" value="CONSTANS-like_Bbox1"/>
</dbReference>
<dbReference type="OrthoDB" id="153872at2759"/>
<evidence type="ECO:0000256" key="4">
    <source>
        <dbReference type="ARBA" id="ARBA00022771"/>
    </source>
</evidence>
<reference evidence="14" key="1">
    <citation type="submission" date="2016-06" db="EMBL/GenBank/DDBJ databases">
        <title>Parallel loss of symbiosis genes in relatives of nitrogen-fixing non-legume Parasponia.</title>
        <authorList>
            <person name="Van Velzen R."/>
            <person name="Holmer R."/>
            <person name="Bu F."/>
            <person name="Rutten L."/>
            <person name="Van Zeijl A."/>
            <person name="Liu W."/>
            <person name="Santuari L."/>
            <person name="Cao Q."/>
            <person name="Sharma T."/>
            <person name="Shen D."/>
            <person name="Roswanjaya Y."/>
            <person name="Wardhani T."/>
            <person name="Kalhor M.S."/>
            <person name="Jansen J."/>
            <person name="Van den Hoogen J."/>
            <person name="Gungor B."/>
            <person name="Hartog M."/>
            <person name="Hontelez J."/>
            <person name="Verver J."/>
            <person name="Yang W.-C."/>
            <person name="Schijlen E."/>
            <person name="Repin R."/>
            <person name="Schilthuizen M."/>
            <person name="Schranz E."/>
            <person name="Heidstra R."/>
            <person name="Miyata K."/>
            <person name="Fedorova E."/>
            <person name="Kohlen W."/>
            <person name="Bisseling T."/>
            <person name="Smit S."/>
            <person name="Geurts R."/>
        </authorList>
    </citation>
    <scope>NUCLEOTIDE SEQUENCE [LARGE SCALE GENOMIC DNA]</scope>
    <source>
        <strain evidence="14">cv. RG33-2</strain>
    </source>
</reference>
<feature type="coiled-coil region" evidence="9">
    <location>
        <begin position="259"/>
        <end position="324"/>
    </location>
</feature>
<feature type="region of interest" description="Disordered" evidence="10">
    <location>
        <begin position="455"/>
        <end position="482"/>
    </location>
</feature>
<evidence type="ECO:0000256" key="9">
    <source>
        <dbReference type="SAM" id="Coils"/>
    </source>
</evidence>
<proteinExistence type="inferred from homology"/>
<dbReference type="GO" id="GO:0005634">
    <property type="term" value="C:nucleus"/>
    <property type="evidence" value="ECO:0007669"/>
    <property type="project" value="UniProtKB-SubCell"/>
</dbReference>
<dbReference type="Proteomes" id="UP000237000">
    <property type="component" value="Unassembled WGS sequence"/>
</dbReference>
<dbReference type="EMBL" id="JXTC01000051">
    <property type="protein sequence ID" value="PON94495.1"/>
    <property type="molecule type" value="Genomic_DNA"/>
</dbReference>
<sequence>MITEKKAANAMVGKTARACDSCLRKRARWFCAADDAFLCQACDASVHSANQLASRHQRVRLQTSSFKGSNDESSLSSSSPAWHRGFTRKARTTRHKAKQAKEGGDKNDEDKVLMNHQPLPFVPEMSNEEGDDKSPNYDENEDEEQLLYRVPVFDPFAAELCNPTVDDDHHHHHHHDTTELTVADDELTVADDHDQSGKDGSDIMDHHEVLGFLPSELELAEFAADVESLLGGGGGLEEEYSCDHDVKGFGIMELLDCKEEEEEDIAAKARVKLEDEEDNQAMLMEEAIACEVNPYACFNEKFDYDELSSVREGEEEEEEEDEEEGKVVIKNEIGTDRKMAVNRDILLRLNYEAVIAAWASQGSPWTTGTRPEVNPDHGWPDHMDTWRINNGRNANGDLIRGAGGSTDVEGREARVSRYREKRRTRLFSKKIRYEVRKLNAEKRPRMKGRFVKRTSFMSPNSSTSTTSTSTTFHFNNQHIMNK</sequence>
<dbReference type="SMART" id="SM00336">
    <property type="entry name" value="BBOX"/>
    <property type="match status" value="1"/>
</dbReference>
<comment type="similarity">
    <text evidence="2">Belongs to the CONSTANS family.</text>
</comment>
<evidence type="ECO:0000256" key="3">
    <source>
        <dbReference type="ARBA" id="ARBA00022723"/>
    </source>
</evidence>
<keyword evidence="6 8" id="KW-0539">Nucleus</keyword>
<dbReference type="FunCoup" id="A0A2P5F9N1">
    <property type="interactions" value="959"/>
</dbReference>
<dbReference type="GO" id="GO:0008270">
    <property type="term" value="F:zinc ion binding"/>
    <property type="evidence" value="ECO:0007669"/>
    <property type="project" value="UniProtKB-KW"/>
</dbReference>
<dbReference type="STRING" id="63057.A0A2P5F9N1"/>
<evidence type="ECO:0000256" key="8">
    <source>
        <dbReference type="PROSITE-ProRule" id="PRU00357"/>
    </source>
</evidence>
<feature type="domain" description="CCT" evidence="12">
    <location>
        <begin position="411"/>
        <end position="453"/>
    </location>
</feature>
<dbReference type="Pfam" id="PF06203">
    <property type="entry name" value="CCT"/>
    <property type="match status" value="1"/>
</dbReference>
<keyword evidence="5" id="KW-0862">Zinc</keyword>
<gene>
    <name evidence="13" type="ORF">TorRG33x02_097420</name>
</gene>
<feature type="compositionally biased region" description="Basic and acidic residues" evidence="10">
    <location>
        <begin position="99"/>
        <end position="113"/>
    </location>
</feature>
<dbReference type="GO" id="GO:0006355">
    <property type="term" value="P:regulation of DNA-templated transcription"/>
    <property type="evidence" value="ECO:0007669"/>
    <property type="project" value="TreeGrafter"/>
</dbReference>
<feature type="compositionally biased region" description="Low complexity" evidence="10">
    <location>
        <begin position="455"/>
        <end position="476"/>
    </location>
</feature>
<evidence type="ECO:0000313" key="13">
    <source>
        <dbReference type="EMBL" id="PON94495.1"/>
    </source>
</evidence>
<evidence type="ECO:0000256" key="2">
    <source>
        <dbReference type="ARBA" id="ARBA00010024"/>
    </source>
</evidence>
<keyword evidence="9" id="KW-0175">Coiled coil</keyword>
<evidence type="ECO:0000259" key="12">
    <source>
        <dbReference type="PROSITE" id="PS51017"/>
    </source>
</evidence>
<name>A0A2P5F9N1_TREOI</name>
<evidence type="ECO:0000259" key="11">
    <source>
        <dbReference type="PROSITE" id="PS50119"/>
    </source>
</evidence>
<accession>A0A2P5F9N1</accession>
<comment type="subcellular location">
    <subcellularLocation>
        <location evidence="1 8">Nucleus</location>
    </subcellularLocation>
</comment>
<dbReference type="InParanoid" id="A0A2P5F9N1"/>
<comment type="caution">
    <text evidence="13">The sequence shown here is derived from an EMBL/GenBank/DDBJ whole genome shotgun (WGS) entry which is preliminary data.</text>
</comment>
<dbReference type="Pfam" id="PF00643">
    <property type="entry name" value="zf-B_box"/>
    <property type="match status" value="1"/>
</dbReference>
<evidence type="ECO:0000256" key="10">
    <source>
        <dbReference type="SAM" id="MobiDB-lite"/>
    </source>
</evidence>
<evidence type="ECO:0000256" key="5">
    <source>
        <dbReference type="ARBA" id="ARBA00022833"/>
    </source>
</evidence>
<keyword evidence="4 7" id="KW-0863">Zinc-finger</keyword>
<dbReference type="PROSITE" id="PS51017">
    <property type="entry name" value="CCT"/>
    <property type="match status" value="1"/>
</dbReference>
<evidence type="ECO:0000256" key="6">
    <source>
        <dbReference type="ARBA" id="ARBA00023242"/>
    </source>
</evidence>
<dbReference type="InterPro" id="IPR000315">
    <property type="entry name" value="Znf_B-box"/>
</dbReference>
<feature type="compositionally biased region" description="Polar residues" evidence="10">
    <location>
        <begin position="63"/>
        <end position="72"/>
    </location>
</feature>
<protein>
    <submittedName>
        <fullName evidence="13">Zinc finger-domain containing protein</fullName>
    </submittedName>
</protein>
<dbReference type="PANTHER" id="PTHR31874:SF55">
    <property type="entry name" value="ZINC FINGER PROTEIN CONSTANS-LIKE 7"/>
    <property type="match status" value="1"/>
</dbReference>